<dbReference type="Proteomes" id="UP001163321">
    <property type="component" value="Chromosome 10"/>
</dbReference>
<gene>
    <name evidence="1" type="ORF">PsorP6_015544</name>
</gene>
<name>A0ACC0WP18_9STRA</name>
<comment type="caution">
    <text evidence="1">The sequence shown here is derived from an EMBL/GenBank/DDBJ whole genome shotgun (WGS) entry which is preliminary data.</text>
</comment>
<protein>
    <submittedName>
        <fullName evidence="1">Uncharacterized protein</fullName>
    </submittedName>
</protein>
<organism evidence="1 2">
    <name type="scientific">Peronosclerospora sorghi</name>
    <dbReference type="NCBI Taxonomy" id="230839"/>
    <lineage>
        <taxon>Eukaryota</taxon>
        <taxon>Sar</taxon>
        <taxon>Stramenopiles</taxon>
        <taxon>Oomycota</taxon>
        <taxon>Peronosporomycetes</taxon>
        <taxon>Peronosporales</taxon>
        <taxon>Peronosporaceae</taxon>
        <taxon>Peronosclerospora</taxon>
    </lineage>
</organism>
<sequence>MLSGNVVKLKLPAHMSFMRRSMWTSLSHTSAIRLNLKVINCLRLREEANFVIEAIRAKRIRRARTEYLVKWHGYDDEKYTWEPEPQIRHVENCKDLIQELNAKSQL</sequence>
<keyword evidence="2" id="KW-1185">Reference proteome</keyword>
<accession>A0ACC0WP18</accession>
<dbReference type="EMBL" id="CM047589">
    <property type="protein sequence ID" value="KAI9920051.1"/>
    <property type="molecule type" value="Genomic_DNA"/>
</dbReference>
<reference evidence="1 2" key="1">
    <citation type="journal article" date="2022" name="bioRxiv">
        <title>The genome of the oomycete Peronosclerospora sorghi, a cosmopolitan pathogen of maize and sorghum, is inflated with dispersed pseudogenes.</title>
        <authorList>
            <person name="Fletcher K."/>
            <person name="Martin F."/>
            <person name="Isakeit T."/>
            <person name="Cavanaugh K."/>
            <person name="Magill C."/>
            <person name="Michelmore R."/>
        </authorList>
    </citation>
    <scope>NUCLEOTIDE SEQUENCE [LARGE SCALE GENOMIC DNA]</scope>
    <source>
        <strain evidence="1">P6</strain>
    </source>
</reference>
<evidence type="ECO:0000313" key="2">
    <source>
        <dbReference type="Proteomes" id="UP001163321"/>
    </source>
</evidence>
<evidence type="ECO:0000313" key="1">
    <source>
        <dbReference type="EMBL" id="KAI9920051.1"/>
    </source>
</evidence>
<proteinExistence type="predicted"/>